<comment type="subcellular location">
    <subcellularLocation>
        <location evidence="1">Cell membrane</location>
        <topology evidence="1">Multi-pass membrane protein</topology>
    </subcellularLocation>
</comment>
<feature type="transmembrane region" description="Helical" evidence="7">
    <location>
        <begin position="72"/>
        <end position="89"/>
    </location>
</feature>
<dbReference type="InterPro" id="IPR001123">
    <property type="entry name" value="LeuE-type"/>
</dbReference>
<feature type="transmembrane region" description="Helical" evidence="7">
    <location>
        <begin position="143"/>
        <end position="166"/>
    </location>
</feature>
<sequence length="206" mass="22446">MHLPLLFITMATLTILSPGPGVLRSLTNALNYGLRPALVGILGTASGTFCIATLSATSLGALLAASNNAFTIIKYIGAAYLIYLGIKLWRAPAIELDNNETPPRSPQSLFIESFFMQFSNPKAIVFFLSIFPQFIDPTSDYAPQFIVLVCTFCALLFCIHATYAFFAQSAKRWFSHGQGGRWMNRIGGTTFIGFGLMLAQSKKAAQ</sequence>
<evidence type="ECO:0000256" key="1">
    <source>
        <dbReference type="ARBA" id="ARBA00004651"/>
    </source>
</evidence>
<proteinExistence type="inferred from homology"/>
<evidence type="ECO:0000256" key="4">
    <source>
        <dbReference type="ARBA" id="ARBA00022692"/>
    </source>
</evidence>
<dbReference type="GO" id="GO:0042970">
    <property type="term" value="F:homoserine transmembrane transporter activity"/>
    <property type="evidence" value="ECO:0007669"/>
    <property type="project" value="TreeGrafter"/>
</dbReference>
<organism evidence="8 9">
    <name type="scientific">Ephemeroptericola cinctiostellae</name>
    <dbReference type="NCBI Taxonomy" id="2268024"/>
    <lineage>
        <taxon>Bacteria</taxon>
        <taxon>Pseudomonadati</taxon>
        <taxon>Pseudomonadota</taxon>
        <taxon>Betaproteobacteria</taxon>
        <taxon>Burkholderiales</taxon>
        <taxon>Burkholderiaceae</taxon>
        <taxon>Ephemeroptericola</taxon>
    </lineage>
</organism>
<dbReference type="Pfam" id="PF01810">
    <property type="entry name" value="LysE"/>
    <property type="match status" value="1"/>
</dbReference>
<dbReference type="Proteomes" id="UP000252182">
    <property type="component" value="Chromosome"/>
</dbReference>
<keyword evidence="9" id="KW-1185">Reference proteome</keyword>
<dbReference type="KEGG" id="hyf:DTO96_100517"/>
<accession>A0A345D8W9</accession>
<dbReference type="PANTHER" id="PTHR30086:SF14">
    <property type="entry name" value="HOMOSERINE_HOMOSERINE LACTONE EFFLUX PROTEIN"/>
    <property type="match status" value="1"/>
</dbReference>
<dbReference type="GO" id="GO:0005886">
    <property type="term" value="C:plasma membrane"/>
    <property type="evidence" value="ECO:0007669"/>
    <property type="project" value="UniProtKB-SubCell"/>
</dbReference>
<feature type="transmembrane region" description="Helical" evidence="7">
    <location>
        <begin position="41"/>
        <end position="65"/>
    </location>
</feature>
<keyword evidence="6 7" id="KW-0472">Membrane</keyword>
<dbReference type="EMBL" id="CP031124">
    <property type="protein sequence ID" value="AXF84807.1"/>
    <property type="molecule type" value="Genomic_DNA"/>
</dbReference>
<reference evidence="9" key="1">
    <citation type="submission" date="2018-07" db="EMBL/GenBank/DDBJ databases">
        <authorList>
            <person name="Kim H."/>
        </authorList>
    </citation>
    <scope>NUCLEOTIDE SEQUENCE [LARGE SCALE GENOMIC DNA]</scope>
    <source>
        <strain evidence="9">F02</strain>
    </source>
</reference>
<keyword evidence="5 7" id="KW-1133">Transmembrane helix</keyword>
<gene>
    <name evidence="8" type="primary">rhtB_1</name>
    <name evidence="8" type="ORF">DTO96_100517</name>
</gene>
<evidence type="ECO:0000256" key="7">
    <source>
        <dbReference type="SAM" id="Phobius"/>
    </source>
</evidence>
<comment type="similarity">
    <text evidence="2">Belongs to the Rht family.</text>
</comment>
<keyword evidence="3" id="KW-1003">Cell membrane</keyword>
<evidence type="ECO:0000256" key="2">
    <source>
        <dbReference type="ARBA" id="ARBA00007928"/>
    </source>
</evidence>
<feature type="transmembrane region" description="Helical" evidence="7">
    <location>
        <begin position="182"/>
        <end position="199"/>
    </location>
</feature>
<dbReference type="PANTHER" id="PTHR30086">
    <property type="entry name" value="ARGININE EXPORTER PROTEIN ARGO"/>
    <property type="match status" value="1"/>
</dbReference>
<keyword evidence="4 7" id="KW-0812">Transmembrane</keyword>
<protein>
    <submittedName>
        <fullName evidence="8">Homoserine/homoserine lactone efflux protein</fullName>
    </submittedName>
</protein>
<dbReference type="PIRSF" id="PIRSF006324">
    <property type="entry name" value="LeuE"/>
    <property type="match status" value="1"/>
</dbReference>
<name>A0A345D8W9_9BURK</name>
<evidence type="ECO:0000256" key="6">
    <source>
        <dbReference type="ARBA" id="ARBA00023136"/>
    </source>
</evidence>
<dbReference type="AlphaFoldDB" id="A0A345D8W9"/>
<evidence type="ECO:0000313" key="8">
    <source>
        <dbReference type="EMBL" id="AXF84807.1"/>
    </source>
</evidence>
<dbReference type="OrthoDB" id="9804822at2"/>
<evidence type="ECO:0000256" key="5">
    <source>
        <dbReference type="ARBA" id="ARBA00022989"/>
    </source>
</evidence>
<evidence type="ECO:0000313" key="9">
    <source>
        <dbReference type="Proteomes" id="UP000252182"/>
    </source>
</evidence>
<evidence type="ECO:0000256" key="3">
    <source>
        <dbReference type="ARBA" id="ARBA00022475"/>
    </source>
</evidence>
<dbReference type="RefSeq" id="WP_114562070.1">
    <property type="nucleotide sequence ID" value="NZ_CP031124.1"/>
</dbReference>